<proteinExistence type="predicted"/>
<dbReference type="AlphaFoldDB" id="A0A2P2LU91"/>
<name>A0A2P2LU91_RHIMU</name>
<sequence length="23" mass="2800">MEIENYVVFVIDQLFLILCHFLT</sequence>
<evidence type="ECO:0000313" key="1">
    <source>
        <dbReference type="EMBL" id="MBX21547.1"/>
    </source>
</evidence>
<protein>
    <submittedName>
        <fullName evidence="1">Uncharacterized protein</fullName>
    </submittedName>
</protein>
<accession>A0A2P2LU91</accession>
<reference evidence="1" key="1">
    <citation type="submission" date="2018-02" db="EMBL/GenBank/DDBJ databases">
        <title>Rhizophora mucronata_Transcriptome.</title>
        <authorList>
            <person name="Meera S.P."/>
            <person name="Sreeshan A."/>
            <person name="Augustine A."/>
        </authorList>
    </citation>
    <scope>NUCLEOTIDE SEQUENCE</scope>
    <source>
        <tissue evidence="1">Leaf</tissue>
    </source>
</reference>
<organism evidence="1">
    <name type="scientific">Rhizophora mucronata</name>
    <name type="common">Asiatic mangrove</name>
    <dbReference type="NCBI Taxonomy" id="61149"/>
    <lineage>
        <taxon>Eukaryota</taxon>
        <taxon>Viridiplantae</taxon>
        <taxon>Streptophyta</taxon>
        <taxon>Embryophyta</taxon>
        <taxon>Tracheophyta</taxon>
        <taxon>Spermatophyta</taxon>
        <taxon>Magnoliopsida</taxon>
        <taxon>eudicotyledons</taxon>
        <taxon>Gunneridae</taxon>
        <taxon>Pentapetalae</taxon>
        <taxon>rosids</taxon>
        <taxon>fabids</taxon>
        <taxon>Malpighiales</taxon>
        <taxon>Rhizophoraceae</taxon>
        <taxon>Rhizophora</taxon>
    </lineage>
</organism>
<dbReference type="EMBL" id="GGEC01041063">
    <property type="protein sequence ID" value="MBX21547.1"/>
    <property type="molecule type" value="Transcribed_RNA"/>
</dbReference>